<dbReference type="SUPFAM" id="SSF46689">
    <property type="entry name" value="Homeodomain-like"/>
    <property type="match status" value="1"/>
</dbReference>
<dbReference type="KEGG" id="sct:SCAT_p1453"/>
<feature type="region of interest" description="Disordered" evidence="5">
    <location>
        <begin position="1"/>
        <end position="22"/>
    </location>
</feature>
<organism evidence="7 8">
    <name type="scientific">Streptantibioticus cattleyicolor (strain ATCC 35852 / DSM 46488 / JCM 4925 / NBRC 14057 / NRRL 8057)</name>
    <name type="common">Streptomyces cattleya</name>
    <dbReference type="NCBI Taxonomy" id="1003195"/>
    <lineage>
        <taxon>Bacteria</taxon>
        <taxon>Bacillati</taxon>
        <taxon>Actinomycetota</taxon>
        <taxon>Actinomycetes</taxon>
        <taxon>Kitasatosporales</taxon>
        <taxon>Streptomycetaceae</taxon>
        <taxon>Streptantibioticus</taxon>
    </lineage>
</organism>
<dbReference type="InterPro" id="IPR001647">
    <property type="entry name" value="HTH_TetR"/>
</dbReference>
<feature type="DNA-binding region" description="H-T-H motif" evidence="4">
    <location>
        <begin position="45"/>
        <end position="64"/>
    </location>
</feature>
<keyword evidence="2 4" id="KW-0238">DNA-binding</keyword>
<accession>G8XF16</accession>
<dbReference type="Pfam" id="PF16859">
    <property type="entry name" value="TetR_C_11"/>
    <property type="match status" value="1"/>
</dbReference>
<dbReference type="OrthoDB" id="9796019at2"/>
<dbReference type="PANTHER" id="PTHR30055">
    <property type="entry name" value="HTH-TYPE TRANSCRIPTIONAL REGULATOR RUTR"/>
    <property type="match status" value="1"/>
</dbReference>
<dbReference type="PANTHER" id="PTHR30055:SF225">
    <property type="entry name" value="TRANSCRIPTIONAL REGULATORY PROTEIN-RELATED"/>
    <property type="match status" value="1"/>
</dbReference>
<evidence type="ECO:0000256" key="2">
    <source>
        <dbReference type="ARBA" id="ARBA00023125"/>
    </source>
</evidence>
<dbReference type="GO" id="GO:0000976">
    <property type="term" value="F:transcription cis-regulatory region binding"/>
    <property type="evidence" value="ECO:0007669"/>
    <property type="project" value="TreeGrafter"/>
</dbReference>
<keyword evidence="3" id="KW-0804">Transcription</keyword>
<evidence type="ECO:0000313" key="8">
    <source>
        <dbReference type="Proteomes" id="UP000007842"/>
    </source>
</evidence>
<evidence type="ECO:0000256" key="3">
    <source>
        <dbReference type="ARBA" id="ARBA00023163"/>
    </source>
</evidence>
<protein>
    <submittedName>
        <fullName evidence="7">Transcriptional regulator, TetR family</fullName>
    </submittedName>
</protein>
<reference evidence="8" key="1">
    <citation type="submission" date="2011-12" db="EMBL/GenBank/DDBJ databases">
        <title>Complete genome sequence of Streptomyces cattleya strain DSM 46488.</title>
        <authorList>
            <person name="Ou H.-Y."/>
            <person name="Li P."/>
            <person name="Zhao C."/>
            <person name="O'Hagan D."/>
            <person name="Deng Z."/>
        </authorList>
    </citation>
    <scope>NUCLEOTIDE SEQUENCE [LARGE SCALE GENOMIC DNA]</scope>
    <source>
        <strain evidence="8">ATCC 35852 / DSM 46488 / JCM 4925 / NBRC 14057 / NRRL 8057</strain>
        <plasmid evidence="8">Plasmid pSCATT</plasmid>
    </source>
</reference>
<dbReference type="Pfam" id="PF00440">
    <property type="entry name" value="TetR_N"/>
    <property type="match status" value="1"/>
</dbReference>
<dbReference type="InterPro" id="IPR050109">
    <property type="entry name" value="HTH-type_TetR-like_transc_reg"/>
</dbReference>
<dbReference type="InterPro" id="IPR009057">
    <property type="entry name" value="Homeodomain-like_sf"/>
</dbReference>
<keyword evidence="1" id="KW-0805">Transcription regulation</keyword>
<accession>F8JKP3</accession>
<dbReference type="Gene3D" id="1.10.10.60">
    <property type="entry name" value="Homeodomain-like"/>
    <property type="match status" value="1"/>
</dbReference>
<dbReference type="RefSeq" id="WP_014151900.1">
    <property type="nucleotide sequence ID" value="NC_016113.1"/>
</dbReference>
<dbReference type="PROSITE" id="PS50977">
    <property type="entry name" value="HTH_TETR_2"/>
    <property type="match status" value="1"/>
</dbReference>
<evidence type="ECO:0000256" key="4">
    <source>
        <dbReference type="PROSITE-ProRule" id="PRU00335"/>
    </source>
</evidence>
<evidence type="ECO:0000313" key="7">
    <source>
        <dbReference type="EMBL" id="AEW98467.1"/>
    </source>
</evidence>
<keyword evidence="8" id="KW-1185">Reference proteome</keyword>
<evidence type="ECO:0000259" key="6">
    <source>
        <dbReference type="PROSITE" id="PS50977"/>
    </source>
</evidence>
<dbReference type="InterPro" id="IPR011075">
    <property type="entry name" value="TetR_C"/>
</dbReference>
<dbReference type="GO" id="GO:0003700">
    <property type="term" value="F:DNA-binding transcription factor activity"/>
    <property type="evidence" value="ECO:0007669"/>
    <property type="project" value="TreeGrafter"/>
</dbReference>
<evidence type="ECO:0000256" key="5">
    <source>
        <dbReference type="SAM" id="MobiDB-lite"/>
    </source>
</evidence>
<feature type="compositionally biased region" description="Low complexity" evidence="5">
    <location>
        <begin position="1"/>
        <end position="15"/>
    </location>
</feature>
<proteinExistence type="predicted"/>
<feature type="domain" description="HTH tetR-type" evidence="6">
    <location>
        <begin position="22"/>
        <end position="82"/>
    </location>
</feature>
<dbReference type="EMBL" id="CP003229">
    <property type="protein sequence ID" value="AEW98467.1"/>
    <property type="molecule type" value="Genomic_DNA"/>
</dbReference>
<keyword evidence="7" id="KW-0614">Plasmid</keyword>
<sequence length="208" mass="22098">MSSSPARPAAPAGPKGPRRRGASLTRAIHLATLTELAENGFDKLSFDKIASAAGTGKASLYRRWSTPAELVLAALTDPVCGFGDAAEPRTGTLRGDLTALLNGFARTLEHQPHGRALLPLITQRPRHPELYAEVRRLVIEPRQRWITALLREAAERGEADPGAVTPLVAAVGPRLVVAALLDHGTVGPVEVDAIVDEVLLPVLTARGR</sequence>
<evidence type="ECO:0000256" key="1">
    <source>
        <dbReference type="ARBA" id="ARBA00023015"/>
    </source>
</evidence>
<dbReference type="SUPFAM" id="SSF48498">
    <property type="entry name" value="Tetracyclin repressor-like, C-terminal domain"/>
    <property type="match status" value="1"/>
</dbReference>
<dbReference type="KEGG" id="scy:SCATT_p02740"/>
<dbReference type="PATRIC" id="fig|1003195.11.peg.1405"/>
<dbReference type="HOGENOM" id="CLU_069356_25_3_11"/>
<name>F8JKP3_STREN</name>
<gene>
    <name evidence="7" type="ordered locus">SCATT_p02740</name>
</gene>
<dbReference type="InterPro" id="IPR036271">
    <property type="entry name" value="Tet_transcr_reg_TetR-rel_C_sf"/>
</dbReference>
<dbReference type="AlphaFoldDB" id="F8JKP3"/>
<dbReference type="Proteomes" id="UP000007842">
    <property type="component" value="Plasmid pSCATT"/>
</dbReference>
<geneLocation type="plasmid" evidence="7 8">
    <name>pSCATT</name>
</geneLocation>
<dbReference type="Gene3D" id="1.10.357.10">
    <property type="entry name" value="Tetracycline Repressor, domain 2"/>
    <property type="match status" value="1"/>
</dbReference>